<organism evidence="3 4">
    <name type="scientific">Thermonema lapsum</name>
    <dbReference type="NCBI Taxonomy" id="28195"/>
    <lineage>
        <taxon>Bacteria</taxon>
        <taxon>Pseudomonadati</taxon>
        <taxon>Bacteroidota</taxon>
        <taxon>Cytophagia</taxon>
        <taxon>Cytophagales</taxon>
        <taxon>Thermonemataceae</taxon>
        <taxon>Thermonema</taxon>
    </lineage>
</organism>
<name>A0A846MSE2_9BACT</name>
<dbReference type="SUPFAM" id="SSF56219">
    <property type="entry name" value="DNase I-like"/>
    <property type="match status" value="1"/>
</dbReference>
<comment type="caution">
    <text evidence="3">The sequence shown here is derived from an EMBL/GenBank/DDBJ whole genome shotgun (WGS) entry which is preliminary data.</text>
</comment>
<dbReference type="RefSeq" id="WP_166919771.1">
    <property type="nucleotide sequence ID" value="NZ_JAASRN010000002.1"/>
</dbReference>
<feature type="transmembrane region" description="Helical" evidence="1">
    <location>
        <begin position="12"/>
        <end position="29"/>
    </location>
</feature>
<dbReference type="GO" id="GO:0004527">
    <property type="term" value="F:exonuclease activity"/>
    <property type="evidence" value="ECO:0007669"/>
    <property type="project" value="UniProtKB-KW"/>
</dbReference>
<dbReference type="GO" id="GO:0016020">
    <property type="term" value="C:membrane"/>
    <property type="evidence" value="ECO:0007669"/>
    <property type="project" value="GOC"/>
</dbReference>
<feature type="transmembrane region" description="Helical" evidence="1">
    <location>
        <begin position="65"/>
        <end position="85"/>
    </location>
</feature>
<keyword evidence="4" id="KW-1185">Reference proteome</keyword>
<dbReference type="PANTHER" id="PTHR14859:SF15">
    <property type="entry name" value="ENDONUCLEASE_EXONUCLEASE_PHOSPHATASE DOMAIN-CONTAINING PROTEIN"/>
    <property type="match status" value="1"/>
</dbReference>
<dbReference type="Pfam" id="PF03372">
    <property type="entry name" value="Exo_endo_phos"/>
    <property type="match status" value="1"/>
</dbReference>
<evidence type="ECO:0000313" key="4">
    <source>
        <dbReference type="Proteomes" id="UP000537126"/>
    </source>
</evidence>
<dbReference type="GO" id="GO:0004519">
    <property type="term" value="F:endonuclease activity"/>
    <property type="evidence" value="ECO:0007669"/>
    <property type="project" value="UniProtKB-KW"/>
</dbReference>
<feature type="transmembrane region" description="Helical" evidence="1">
    <location>
        <begin position="35"/>
        <end position="58"/>
    </location>
</feature>
<dbReference type="AlphaFoldDB" id="A0A846MSE2"/>
<keyword evidence="1" id="KW-0472">Membrane</keyword>
<dbReference type="Proteomes" id="UP000537126">
    <property type="component" value="Unassembled WGS sequence"/>
</dbReference>
<accession>A0A846MSE2</accession>
<keyword evidence="3" id="KW-0255">Endonuclease</keyword>
<keyword evidence="3" id="KW-0540">Nuclease</keyword>
<dbReference type="CDD" id="cd09084">
    <property type="entry name" value="EEP-2"/>
    <property type="match status" value="1"/>
</dbReference>
<keyword evidence="3" id="KW-0378">Hydrolase</keyword>
<dbReference type="InterPro" id="IPR036691">
    <property type="entry name" value="Endo/exonu/phosph_ase_sf"/>
</dbReference>
<dbReference type="InterPro" id="IPR005135">
    <property type="entry name" value="Endo/exonuclease/phosphatase"/>
</dbReference>
<dbReference type="GO" id="GO:0006506">
    <property type="term" value="P:GPI anchor biosynthetic process"/>
    <property type="evidence" value="ECO:0007669"/>
    <property type="project" value="TreeGrafter"/>
</dbReference>
<sequence>MKRIRYRLVSWIFLLYSCFGLLCYASLWIPPNETWWWSGFLSLLIPAVALSFLLWLLFWMPRRQLYACLSVACLLAATPALNGVFQLNWNSYAPSQGKTAADMLSIMSYNVRVFNVYEHLQAGDSLISRQMIQWVSEYPAQIKCLQEIYNEDSSEVFNTVEKIAQKGKYNYYLAPLPSNNPYKVGYFGMGIFSVYPIVHSGFLELGNRRSNRAIFIDIVHEQDTVRIYNVHLASMSIDISGSFSTGEVSARFMNILRKLKEGFIRRTHEQQILLTHIRQSPYPVIVCGDFNALPHSYTYWAFKKTLSNAFEEAGTGFGFTYSNPPLLLRIDHQFFDDSFWQVVGCQVLRQIPYSDHHPLVAIYQKRSMARRQ</sequence>
<reference evidence="3 4" key="1">
    <citation type="submission" date="2020-03" db="EMBL/GenBank/DDBJ databases">
        <title>Genomic Encyclopedia of Type Strains, Phase IV (KMG-IV): sequencing the most valuable type-strain genomes for metagenomic binning, comparative biology and taxonomic classification.</title>
        <authorList>
            <person name="Goeker M."/>
        </authorList>
    </citation>
    <scope>NUCLEOTIDE SEQUENCE [LARGE SCALE GENOMIC DNA]</scope>
    <source>
        <strain evidence="3 4">DSM 5718</strain>
    </source>
</reference>
<protein>
    <submittedName>
        <fullName evidence="3">Endonuclease/exonuclease/phosphatase family metal-dependent hydrolase</fullName>
    </submittedName>
</protein>
<dbReference type="PROSITE" id="PS51257">
    <property type="entry name" value="PROKAR_LIPOPROTEIN"/>
    <property type="match status" value="1"/>
</dbReference>
<keyword evidence="1" id="KW-1133">Transmembrane helix</keyword>
<dbReference type="PANTHER" id="PTHR14859">
    <property type="entry name" value="CALCOFLUOR WHITE HYPERSENSITIVE PROTEIN PRECURSOR"/>
    <property type="match status" value="1"/>
</dbReference>
<dbReference type="InterPro" id="IPR051916">
    <property type="entry name" value="GPI-anchor_lipid_remodeler"/>
</dbReference>
<gene>
    <name evidence="3" type="ORF">FHS56_001773</name>
</gene>
<evidence type="ECO:0000313" key="3">
    <source>
        <dbReference type="EMBL" id="NIK74260.1"/>
    </source>
</evidence>
<keyword evidence="1" id="KW-0812">Transmembrane</keyword>
<keyword evidence="3" id="KW-0269">Exonuclease</keyword>
<evidence type="ECO:0000259" key="2">
    <source>
        <dbReference type="Pfam" id="PF03372"/>
    </source>
</evidence>
<dbReference type="Gene3D" id="3.60.10.10">
    <property type="entry name" value="Endonuclease/exonuclease/phosphatase"/>
    <property type="match status" value="1"/>
</dbReference>
<dbReference type="EMBL" id="JAASRN010000002">
    <property type="protein sequence ID" value="NIK74260.1"/>
    <property type="molecule type" value="Genomic_DNA"/>
</dbReference>
<proteinExistence type="predicted"/>
<feature type="transmembrane region" description="Helical" evidence="1">
    <location>
        <begin position="184"/>
        <end position="203"/>
    </location>
</feature>
<feature type="domain" description="Endonuclease/exonuclease/phosphatase" evidence="2">
    <location>
        <begin position="107"/>
        <end position="356"/>
    </location>
</feature>
<evidence type="ECO:0000256" key="1">
    <source>
        <dbReference type="SAM" id="Phobius"/>
    </source>
</evidence>